<dbReference type="GO" id="GO:0008168">
    <property type="term" value="F:methyltransferase activity"/>
    <property type="evidence" value="ECO:0007669"/>
    <property type="project" value="UniProtKB-KW"/>
</dbReference>
<dbReference type="Pfam" id="PF04672">
    <property type="entry name" value="Methyltransf_19"/>
    <property type="match status" value="2"/>
</dbReference>
<dbReference type="Gene3D" id="3.40.50.150">
    <property type="entry name" value="Vaccinia Virus protein VP39"/>
    <property type="match status" value="1"/>
</dbReference>
<dbReference type="RefSeq" id="WP_344612546.1">
    <property type="nucleotide sequence ID" value="NZ_BAAARV010000021.1"/>
</dbReference>
<proteinExistence type="predicted"/>
<name>A0ABN3G114_9ACTN</name>
<dbReference type="InterPro" id="IPR029063">
    <property type="entry name" value="SAM-dependent_MTases_sf"/>
</dbReference>
<reference evidence="2 3" key="1">
    <citation type="journal article" date="2019" name="Int. J. Syst. Evol. Microbiol.">
        <title>The Global Catalogue of Microorganisms (GCM) 10K type strain sequencing project: providing services to taxonomists for standard genome sequencing and annotation.</title>
        <authorList>
            <consortium name="The Broad Institute Genomics Platform"/>
            <consortium name="The Broad Institute Genome Sequencing Center for Infectious Disease"/>
            <person name="Wu L."/>
            <person name="Ma J."/>
        </authorList>
    </citation>
    <scope>NUCLEOTIDE SEQUENCE [LARGE SCALE GENOMIC DNA]</scope>
    <source>
        <strain evidence="2 3">JCM 3272</strain>
    </source>
</reference>
<evidence type="ECO:0000313" key="2">
    <source>
        <dbReference type="EMBL" id="GAA2341944.1"/>
    </source>
</evidence>
<accession>A0ABN3G114</accession>
<keyword evidence="2" id="KW-0489">Methyltransferase</keyword>
<sequence length="331" mass="34966">MTPFGGPPARDGRGIHGPSRAAAARPEVWVADDPRDSVPTAAEVCNVLYGGFHNSTESRRLAGELAAAWPPLRHHTYAGRALVRRMVQHLIAAGVEQFLDIGGGIAQHGATHEIIADTITDPSARPLPGLTPAGGPAQRARVVCADLDPIATDVNRRHLEDLAWATAVVGDLRRPHSILDDPVVNTTLNLDRPVGVLLLGVLHHLPPDADLVQILRTTADALTPGSYLAVSLLTIDPDPAGAAAQRHAAALYTRTPTPLHLRPARNITDLLQHPQLPDLHLVDPGVVPAHHWQPDPDDEPGFPAPHLLAALARIGPAAPSDTAGSRPGPPC</sequence>
<feature type="region of interest" description="Disordered" evidence="1">
    <location>
        <begin position="1"/>
        <end position="25"/>
    </location>
</feature>
<keyword evidence="2" id="KW-0808">Transferase</keyword>
<dbReference type="SUPFAM" id="SSF53335">
    <property type="entry name" value="S-adenosyl-L-methionine-dependent methyltransferases"/>
    <property type="match status" value="1"/>
</dbReference>
<dbReference type="Proteomes" id="UP001501444">
    <property type="component" value="Unassembled WGS sequence"/>
</dbReference>
<comment type="caution">
    <text evidence="2">The sequence shown here is derived from an EMBL/GenBank/DDBJ whole genome shotgun (WGS) entry which is preliminary data.</text>
</comment>
<keyword evidence="3" id="KW-1185">Reference proteome</keyword>
<organism evidence="2 3">
    <name type="scientific">Dactylosporangium salmoneum</name>
    <dbReference type="NCBI Taxonomy" id="53361"/>
    <lineage>
        <taxon>Bacteria</taxon>
        <taxon>Bacillati</taxon>
        <taxon>Actinomycetota</taxon>
        <taxon>Actinomycetes</taxon>
        <taxon>Micromonosporales</taxon>
        <taxon>Micromonosporaceae</taxon>
        <taxon>Dactylosporangium</taxon>
    </lineage>
</organism>
<dbReference type="InterPro" id="IPR006764">
    <property type="entry name" value="SAM_dep_MeTrfase_SAV2177_type"/>
</dbReference>
<dbReference type="GO" id="GO:0032259">
    <property type="term" value="P:methylation"/>
    <property type="evidence" value="ECO:0007669"/>
    <property type="project" value="UniProtKB-KW"/>
</dbReference>
<evidence type="ECO:0000313" key="3">
    <source>
        <dbReference type="Proteomes" id="UP001501444"/>
    </source>
</evidence>
<gene>
    <name evidence="2" type="ORF">GCM10010170_025770</name>
</gene>
<evidence type="ECO:0000256" key="1">
    <source>
        <dbReference type="SAM" id="MobiDB-lite"/>
    </source>
</evidence>
<protein>
    <submittedName>
        <fullName evidence="2">SAM-dependent methyltransferase</fullName>
    </submittedName>
</protein>
<dbReference type="EMBL" id="BAAARV010000021">
    <property type="protein sequence ID" value="GAA2341944.1"/>
    <property type="molecule type" value="Genomic_DNA"/>
</dbReference>